<evidence type="ECO:0000256" key="1">
    <source>
        <dbReference type="ARBA" id="ARBA00007637"/>
    </source>
</evidence>
<keyword evidence="3" id="KW-0456">Lyase</keyword>
<protein>
    <submittedName>
        <fullName evidence="3">GDP-mannose 4,6-dehydratase</fullName>
        <ecNumber evidence="3">4.2.1.47</ecNumber>
    </submittedName>
</protein>
<evidence type="ECO:0000313" key="3">
    <source>
        <dbReference type="EMBL" id="MCY1013182.1"/>
    </source>
</evidence>
<dbReference type="Gene3D" id="3.90.25.10">
    <property type="entry name" value="UDP-galactose 4-epimerase, domain 1"/>
    <property type="match status" value="1"/>
</dbReference>
<keyword evidence="4" id="KW-1185">Reference proteome</keyword>
<dbReference type="PANTHER" id="PTHR43000">
    <property type="entry name" value="DTDP-D-GLUCOSE 4,6-DEHYDRATASE-RELATED"/>
    <property type="match status" value="1"/>
</dbReference>
<dbReference type="EMBL" id="JAPNKE010000002">
    <property type="protein sequence ID" value="MCY1013182.1"/>
    <property type="molecule type" value="Genomic_DNA"/>
</dbReference>
<comment type="caution">
    <text evidence="3">The sequence shown here is derived from an EMBL/GenBank/DDBJ whole genome shotgun (WGS) entry which is preliminary data.</text>
</comment>
<name>A0A9X3J1W9_9BACT</name>
<dbReference type="Proteomes" id="UP001150924">
    <property type="component" value="Unassembled WGS sequence"/>
</dbReference>
<dbReference type="SUPFAM" id="SSF51735">
    <property type="entry name" value="NAD(P)-binding Rossmann-fold domains"/>
    <property type="match status" value="1"/>
</dbReference>
<dbReference type="EC" id="4.2.1.47" evidence="3"/>
<feature type="domain" description="NAD-dependent epimerase/dehydratase" evidence="2">
    <location>
        <begin position="9"/>
        <end position="241"/>
    </location>
</feature>
<dbReference type="Pfam" id="PF01370">
    <property type="entry name" value="Epimerase"/>
    <property type="match status" value="1"/>
</dbReference>
<organism evidence="3 4">
    <name type="scientific">Nannocystis pusilla</name>
    <dbReference type="NCBI Taxonomy" id="889268"/>
    <lineage>
        <taxon>Bacteria</taxon>
        <taxon>Pseudomonadati</taxon>
        <taxon>Myxococcota</taxon>
        <taxon>Polyangia</taxon>
        <taxon>Nannocystales</taxon>
        <taxon>Nannocystaceae</taxon>
        <taxon>Nannocystis</taxon>
    </lineage>
</organism>
<dbReference type="Gene3D" id="3.40.50.720">
    <property type="entry name" value="NAD(P)-binding Rossmann-like Domain"/>
    <property type="match status" value="1"/>
</dbReference>
<sequence length="359" mass="39907">MSFWTDKNVLVTGATGLLGSHMVEELLARGAAPVCLVRDGVPRSLFHGRGLDRRCVSVQGQLEDYALLERVINEHEIEAVFHLGAQTIVGTAGRNPLSTWEANVRGSYNLLEACRRNERKVRRIVVASSDKAYGDQPVLPYTEESRLEGRFPYDCSKSCTDLIARCYFDSYQLPVCVTRCGNLFGPGDLNWNRIIPGTVRSVVRGERPLVRSDGTFVRDYVYVGDAVAAYLELAEQMDRPEVAGEAFNFSDERPQSVLDIVDRVLGHMDARHLPPVILGEASREIREQFLSSEKARRVLGWRPRHGLDEGLQRTIAWYRELLGGGVTAVAIGGGGGFIGRAVARARRSIGDRVRSRRPV</sequence>
<dbReference type="InterPro" id="IPR036291">
    <property type="entry name" value="NAD(P)-bd_dom_sf"/>
</dbReference>
<comment type="similarity">
    <text evidence="1">Belongs to the NAD(P)-dependent epimerase/dehydratase family.</text>
</comment>
<evidence type="ECO:0000313" key="4">
    <source>
        <dbReference type="Proteomes" id="UP001150924"/>
    </source>
</evidence>
<evidence type="ECO:0000259" key="2">
    <source>
        <dbReference type="Pfam" id="PF01370"/>
    </source>
</evidence>
<dbReference type="InterPro" id="IPR001509">
    <property type="entry name" value="Epimerase_deHydtase"/>
</dbReference>
<dbReference type="RefSeq" id="WP_267776923.1">
    <property type="nucleotide sequence ID" value="NZ_JAPNKE010000002.1"/>
</dbReference>
<gene>
    <name evidence="3" type="ORF">OV079_48170</name>
</gene>
<reference evidence="3" key="1">
    <citation type="submission" date="2022-11" db="EMBL/GenBank/DDBJ databases">
        <title>Minimal conservation of predation-associated metabolite biosynthetic gene clusters underscores biosynthetic potential of Myxococcota including descriptions for ten novel species: Archangium lansinium sp. nov., Myxococcus landrumus sp. nov., Nannocystis bai.</title>
        <authorList>
            <person name="Ahearne A."/>
            <person name="Stevens C."/>
            <person name="Phillips K."/>
        </authorList>
    </citation>
    <scope>NUCLEOTIDE SEQUENCE</scope>
    <source>
        <strain evidence="3">Na p29</strain>
    </source>
</reference>
<dbReference type="AlphaFoldDB" id="A0A9X3J1W9"/>
<proteinExistence type="inferred from homology"/>
<accession>A0A9X3J1W9</accession>
<dbReference type="GO" id="GO:0008446">
    <property type="term" value="F:GDP-mannose 4,6-dehydratase activity"/>
    <property type="evidence" value="ECO:0007669"/>
    <property type="project" value="UniProtKB-EC"/>
</dbReference>